<keyword evidence="2" id="KW-0233">DNA recombination</keyword>
<keyword evidence="2" id="KW-0805">Transcription regulation</keyword>
<organism evidence="3 4">
    <name type="scientific">Sphingomicrobium clamense</name>
    <dbReference type="NCBI Taxonomy" id="2851013"/>
    <lineage>
        <taxon>Bacteria</taxon>
        <taxon>Pseudomonadati</taxon>
        <taxon>Pseudomonadota</taxon>
        <taxon>Alphaproteobacteria</taxon>
        <taxon>Sphingomonadales</taxon>
        <taxon>Sphingomonadaceae</taxon>
        <taxon>Sphingomicrobium</taxon>
    </lineage>
</organism>
<evidence type="ECO:0000313" key="3">
    <source>
        <dbReference type="EMBL" id="MBW0145849.1"/>
    </source>
</evidence>
<sequence>MADAGIARTTHDSDEAGTMTRADLADVVHRKLGLSRAESANLVERVLFHMCHSLSEGENVKISGFGSFILRDKGERIGRNPKTGVEVPIAPRRVMTFRASQIMRDKIA</sequence>
<dbReference type="EMBL" id="JAHVAH010000001">
    <property type="protein sequence ID" value="MBW0145849.1"/>
    <property type="molecule type" value="Genomic_DNA"/>
</dbReference>
<keyword evidence="2" id="KW-0804">Transcription</keyword>
<dbReference type="RefSeq" id="WP_218633729.1">
    <property type="nucleotide sequence ID" value="NZ_JAHVAH010000001.1"/>
</dbReference>
<evidence type="ECO:0000256" key="2">
    <source>
        <dbReference type="HAMAP-Rule" id="MF_00380"/>
    </source>
</evidence>
<protein>
    <recommendedName>
        <fullName evidence="2">Integration host factor subunit alpha</fullName>
        <shortName evidence="2">IHF-alpha</shortName>
    </recommendedName>
</protein>
<accession>A0ABS6V8H5</accession>
<dbReference type="CDD" id="cd13835">
    <property type="entry name" value="IHF_A"/>
    <property type="match status" value="1"/>
</dbReference>
<comment type="function">
    <text evidence="2">This protein is one of the two subunits of integration host factor, a specific DNA-binding protein that functions in genetic recombination as well as in transcriptional and translational control.</text>
</comment>
<dbReference type="InterPro" id="IPR020816">
    <property type="entry name" value="Histone-like_DNA-bd_CS"/>
</dbReference>
<evidence type="ECO:0000256" key="1">
    <source>
        <dbReference type="ARBA" id="ARBA00023125"/>
    </source>
</evidence>
<dbReference type="Pfam" id="PF00216">
    <property type="entry name" value="Bac_DNA_binding"/>
    <property type="match status" value="1"/>
</dbReference>
<dbReference type="HAMAP" id="MF_00380">
    <property type="entry name" value="IHF_alpha"/>
    <property type="match status" value="1"/>
</dbReference>
<comment type="subunit">
    <text evidence="2">Heterodimer of an alpha and a beta chain.</text>
</comment>
<keyword evidence="2" id="KW-0810">Translation regulation</keyword>
<dbReference type="InterPro" id="IPR000119">
    <property type="entry name" value="Hist_DNA-bd"/>
</dbReference>
<dbReference type="Proteomes" id="UP000698028">
    <property type="component" value="Unassembled WGS sequence"/>
</dbReference>
<proteinExistence type="inferred from homology"/>
<evidence type="ECO:0000313" key="4">
    <source>
        <dbReference type="Proteomes" id="UP000698028"/>
    </source>
</evidence>
<comment type="similarity">
    <text evidence="2">Belongs to the bacterial histone-like protein family.</text>
</comment>
<dbReference type="PANTHER" id="PTHR33175">
    <property type="entry name" value="DNA-BINDING PROTEIN HU"/>
    <property type="match status" value="1"/>
</dbReference>
<comment type="caution">
    <text evidence="3">The sequence shown here is derived from an EMBL/GenBank/DDBJ whole genome shotgun (WGS) entry which is preliminary data.</text>
</comment>
<dbReference type="NCBIfam" id="TIGR00987">
    <property type="entry name" value="himA"/>
    <property type="match status" value="1"/>
</dbReference>
<gene>
    <name evidence="2" type="primary">ihfA</name>
    <name evidence="2" type="synonym">himA</name>
    <name evidence="3" type="ORF">KTQ36_11155</name>
</gene>
<dbReference type="PROSITE" id="PS00045">
    <property type="entry name" value="HISTONE_LIKE"/>
    <property type="match status" value="1"/>
</dbReference>
<dbReference type="NCBIfam" id="NF001401">
    <property type="entry name" value="PRK00285.1"/>
    <property type="match status" value="1"/>
</dbReference>
<dbReference type="SMART" id="SM00411">
    <property type="entry name" value="BHL"/>
    <property type="match status" value="1"/>
</dbReference>
<dbReference type="InterPro" id="IPR005684">
    <property type="entry name" value="IHF_alpha"/>
</dbReference>
<reference evidence="3 4" key="1">
    <citation type="submission" date="2021-07" db="EMBL/GenBank/DDBJ databases">
        <title>The draft genome sequence of Sphingomicrobium sp. B8.</title>
        <authorList>
            <person name="Mu L."/>
        </authorList>
    </citation>
    <scope>NUCLEOTIDE SEQUENCE [LARGE SCALE GENOMIC DNA]</scope>
    <source>
        <strain evidence="3 4">B8</strain>
    </source>
</reference>
<keyword evidence="1 2" id="KW-0238">DNA-binding</keyword>
<keyword evidence="4" id="KW-1185">Reference proteome</keyword>
<dbReference type="PANTHER" id="PTHR33175:SF2">
    <property type="entry name" value="INTEGRATION HOST FACTOR SUBUNIT ALPHA"/>
    <property type="match status" value="1"/>
</dbReference>
<name>A0ABS6V8H5_9SPHN</name>